<name>A0A3P8UNU1_CYNSE</name>
<dbReference type="FunCoup" id="A0A3P8UNU1">
    <property type="interactions" value="1255"/>
</dbReference>
<feature type="region of interest" description="Disordered" evidence="12">
    <location>
        <begin position="365"/>
        <end position="395"/>
    </location>
</feature>
<evidence type="ECO:0000256" key="9">
    <source>
        <dbReference type="ARBA" id="ARBA00023163"/>
    </source>
</evidence>
<feature type="compositionally biased region" description="Acidic residues" evidence="12">
    <location>
        <begin position="109"/>
        <end position="129"/>
    </location>
</feature>
<dbReference type="OMA" id="QYTRGIG"/>
<organism evidence="15 16">
    <name type="scientific">Cynoglossus semilaevis</name>
    <name type="common">Tongue sole</name>
    <dbReference type="NCBI Taxonomy" id="244447"/>
    <lineage>
        <taxon>Eukaryota</taxon>
        <taxon>Metazoa</taxon>
        <taxon>Chordata</taxon>
        <taxon>Craniata</taxon>
        <taxon>Vertebrata</taxon>
        <taxon>Euteleostomi</taxon>
        <taxon>Actinopterygii</taxon>
        <taxon>Neopterygii</taxon>
        <taxon>Teleostei</taxon>
        <taxon>Neoteleostei</taxon>
        <taxon>Acanthomorphata</taxon>
        <taxon>Carangaria</taxon>
        <taxon>Pleuronectiformes</taxon>
        <taxon>Pleuronectoidei</taxon>
        <taxon>Cynoglossidae</taxon>
        <taxon>Cynoglossinae</taxon>
        <taxon>Cynoglossus</taxon>
    </lineage>
</organism>
<evidence type="ECO:0000259" key="14">
    <source>
        <dbReference type="PROSITE" id="PS50174"/>
    </source>
</evidence>
<dbReference type="GO" id="GO:0005634">
    <property type="term" value="C:nucleus"/>
    <property type="evidence" value="ECO:0007669"/>
    <property type="project" value="UniProtKB-SubCell"/>
</dbReference>
<dbReference type="InterPro" id="IPR000571">
    <property type="entry name" value="Znf_CCCH"/>
</dbReference>
<evidence type="ECO:0000259" key="13">
    <source>
        <dbReference type="PROSITE" id="PS50103"/>
    </source>
</evidence>
<dbReference type="GO" id="GO:0001227">
    <property type="term" value="F:DNA-binding transcription repressor activity, RNA polymerase II-specific"/>
    <property type="evidence" value="ECO:0007669"/>
    <property type="project" value="TreeGrafter"/>
</dbReference>
<evidence type="ECO:0000313" key="16">
    <source>
        <dbReference type="Proteomes" id="UP000265120"/>
    </source>
</evidence>
<dbReference type="InterPro" id="IPR041367">
    <property type="entry name" value="Znf-CCCH_4"/>
</dbReference>
<accession>A0A3P8UNU1</accession>
<evidence type="ECO:0000256" key="6">
    <source>
        <dbReference type="ARBA" id="ARBA00022833"/>
    </source>
</evidence>
<evidence type="ECO:0000256" key="11">
    <source>
        <dbReference type="PROSITE-ProRule" id="PRU00723"/>
    </source>
</evidence>
<proteinExistence type="predicted"/>
<evidence type="ECO:0000256" key="3">
    <source>
        <dbReference type="ARBA" id="ARBA00022491"/>
    </source>
</evidence>
<dbReference type="GO" id="GO:0000978">
    <property type="term" value="F:RNA polymerase II cis-regulatory region sequence-specific DNA binding"/>
    <property type="evidence" value="ECO:0007669"/>
    <property type="project" value="TreeGrafter"/>
</dbReference>
<dbReference type="SUPFAM" id="SSF63748">
    <property type="entry name" value="Tudor/PWWP/MBT"/>
    <property type="match status" value="1"/>
</dbReference>
<dbReference type="CDD" id="cd20384">
    <property type="entry name" value="Tudor_ZGPAT"/>
    <property type="match status" value="1"/>
</dbReference>
<dbReference type="GeneTree" id="ENSGT00390000000732"/>
<dbReference type="PANTHER" id="PTHR46297">
    <property type="entry name" value="ZINC FINGER CCCH-TYPE WITH G PATCH DOMAIN-CONTAINING PROTEIN"/>
    <property type="match status" value="1"/>
</dbReference>
<feature type="domain" description="G-patch" evidence="14">
    <location>
        <begin position="317"/>
        <end position="363"/>
    </location>
</feature>
<dbReference type="InParanoid" id="A0A3P8UNU1"/>
<evidence type="ECO:0000256" key="10">
    <source>
        <dbReference type="ARBA" id="ARBA00023242"/>
    </source>
</evidence>
<dbReference type="Gene3D" id="2.30.30.1190">
    <property type="match status" value="1"/>
</dbReference>
<protein>
    <recommendedName>
        <fullName evidence="2">Zinc finger CCCH-type with G patch domain-containing protein</fullName>
    </recommendedName>
</protein>
<keyword evidence="5 11" id="KW-0863">Zinc-finger</keyword>
<comment type="subcellular location">
    <subcellularLocation>
        <location evidence="1">Nucleus</location>
    </subcellularLocation>
</comment>
<evidence type="ECO:0000256" key="1">
    <source>
        <dbReference type="ARBA" id="ARBA00004123"/>
    </source>
</evidence>
<dbReference type="PROSITE" id="PS50103">
    <property type="entry name" value="ZF_C3H1"/>
    <property type="match status" value="1"/>
</dbReference>
<feature type="domain" description="C3H1-type" evidence="13">
    <location>
        <begin position="175"/>
        <end position="202"/>
    </location>
</feature>
<feature type="zinc finger region" description="C3H1-type" evidence="11">
    <location>
        <begin position="175"/>
        <end position="202"/>
    </location>
</feature>
<evidence type="ECO:0000256" key="4">
    <source>
        <dbReference type="ARBA" id="ARBA00022723"/>
    </source>
</evidence>
<dbReference type="STRING" id="244447.ENSCSEP00000003519"/>
<dbReference type="Pfam" id="PF18044">
    <property type="entry name" value="zf-CCCH_4"/>
    <property type="match status" value="1"/>
</dbReference>
<keyword evidence="16" id="KW-1185">Reference proteome</keyword>
<evidence type="ECO:0000256" key="5">
    <source>
        <dbReference type="ARBA" id="ARBA00022771"/>
    </source>
</evidence>
<evidence type="ECO:0000313" key="15">
    <source>
        <dbReference type="Ensembl" id="ENSCSEP00000003519.1"/>
    </source>
</evidence>
<dbReference type="Gene3D" id="2.30.30.140">
    <property type="match status" value="1"/>
</dbReference>
<keyword evidence="6 11" id="KW-0862">Zinc</keyword>
<dbReference type="Proteomes" id="UP000265120">
    <property type="component" value="Chromosome 10"/>
</dbReference>
<reference evidence="15" key="2">
    <citation type="submission" date="2025-08" db="UniProtKB">
        <authorList>
            <consortium name="Ensembl"/>
        </authorList>
    </citation>
    <scope>IDENTIFICATION</scope>
</reference>
<evidence type="ECO:0000256" key="2">
    <source>
        <dbReference type="ARBA" id="ARBA00022414"/>
    </source>
</evidence>
<dbReference type="SMART" id="SM00443">
    <property type="entry name" value="G_patch"/>
    <property type="match status" value="1"/>
</dbReference>
<evidence type="ECO:0000256" key="8">
    <source>
        <dbReference type="ARBA" id="ARBA00023125"/>
    </source>
</evidence>
<evidence type="ECO:0000256" key="7">
    <source>
        <dbReference type="ARBA" id="ARBA00023015"/>
    </source>
</evidence>
<keyword evidence="3" id="KW-0678">Repressor</keyword>
<sequence>MDEETLEAAIATYGAQLQQVETALSAGLDPSQQADLIKLKDDLCQLIELTEASLVSVKKSQLLASLEQPQLFAPETATDSGPENSNLNSEFDAFYSELGEGSGSGSGGVDDEDENTEVDEVEEEDEEDALGGTKVRAPYRTTWGTLEYHNAMVVGGEPADGEETQVRVLYLYPTQKSMKPCPFYLEDKCRFPDNCRFSHGEVVYVSELREFMEFDLGHLEEGSSCLARHEDGIWYPAKIQEINNGFYTVKFDSLLIKDTVLEADAVIPPLREDDALSSDSDQEYDEDDLAYAKVMDAAGESAIMVDTSNFGGWEAHTRGIGSKLMLKMGYEYGKGLGKKKEGRVEPVMAVVLPKGKSLDECADFTQRRTKGKAAKDSPLTGRPKKRRKPRAARGGQNNVFDFLNHKLGGGGNCHTEEGAAATSTATGVEAYTGAGNTKKNLNVKVFQAAQRVSQTEKEIHRLSEALRRHTGGLVLTTLQEKLSAAHKLLAHQKAQELSIQREHKKADTHRKMTEF</sequence>
<dbReference type="GO" id="GO:0008270">
    <property type="term" value="F:zinc ion binding"/>
    <property type="evidence" value="ECO:0007669"/>
    <property type="project" value="UniProtKB-KW"/>
</dbReference>
<reference evidence="15 16" key="1">
    <citation type="journal article" date="2014" name="Nat. Genet.">
        <title>Whole-genome sequence of a flatfish provides insights into ZW sex chromosome evolution and adaptation to a benthic lifestyle.</title>
        <authorList>
            <person name="Chen S."/>
            <person name="Zhang G."/>
            <person name="Shao C."/>
            <person name="Huang Q."/>
            <person name="Liu G."/>
            <person name="Zhang P."/>
            <person name="Song W."/>
            <person name="An N."/>
            <person name="Chalopin D."/>
            <person name="Volff J.N."/>
            <person name="Hong Y."/>
            <person name="Li Q."/>
            <person name="Sha Z."/>
            <person name="Zhou H."/>
            <person name="Xie M."/>
            <person name="Yu Q."/>
            <person name="Liu Y."/>
            <person name="Xiang H."/>
            <person name="Wang N."/>
            <person name="Wu K."/>
            <person name="Yang C."/>
            <person name="Zhou Q."/>
            <person name="Liao X."/>
            <person name="Yang L."/>
            <person name="Hu Q."/>
            <person name="Zhang J."/>
            <person name="Meng L."/>
            <person name="Jin L."/>
            <person name="Tian Y."/>
            <person name="Lian J."/>
            <person name="Yang J."/>
            <person name="Miao G."/>
            <person name="Liu S."/>
            <person name="Liang Z."/>
            <person name="Yan F."/>
            <person name="Li Y."/>
            <person name="Sun B."/>
            <person name="Zhang H."/>
            <person name="Zhang J."/>
            <person name="Zhu Y."/>
            <person name="Du M."/>
            <person name="Zhao Y."/>
            <person name="Schartl M."/>
            <person name="Tang Q."/>
            <person name="Wang J."/>
        </authorList>
    </citation>
    <scope>NUCLEOTIDE SEQUENCE</scope>
</reference>
<dbReference type="PROSITE" id="PS50174">
    <property type="entry name" value="G_PATCH"/>
    <property type="match status" value="1"/>
</dbReference>
<keyword evidence="4 11" id="KW-0479">Metal-binding</keyword>
<dbReference type="Ensembl" id="ENSCSET00000003564.1">
    <property type="protein sequence ID" value="ENSCSEP00000003519.1"/>
    <property type="gene ID" value="ENSCSEG00000002301.1"/>
</dbReference>
<dbReference type="AlphaFoldDB" id="A0A3P8UNU1"/>
<dbReference type="InterPro" id="IPR000467">
    <property type="entry name" value="G_patch_dom"/>
</dbReference>
<feature type="compositionally biased region" description="Basic residues" evidence="12">
    <location>
        <begin position="382"/>
        <end position="391"/>
    </location>
</feature>
<keyword evidence="10" id="KW-0539">Nucleus</keyword>
<keyword evidence="8" id="KW-0238">DNA-binding</keyword>
<dbReference type="Pfam" id="PF01585">
    <property type="entry name" value="G-patch"/>
    <property type="match status" value="1"/>
</dbReference>
<dbReference type="PANTHER" id="PTHR46297:SF1">
    <property type="entry name" value="ZINC FINGER CCCH-TYPE WITH G PATCH DOMAIN-CONTAINING PROTEIN"/>
    <property type="match status" value="1"/>
</dbReference>
<keyword evidence="9" id="KW-0804">Transcription</keyword>
<evidence type="ECO:0000256" key="12">
    <source>
        <dbReference type="SAM" id="MobiDB-lite"/>
    </source>
</evidence>
<keyword evidence="7" id="KW-0805">Transcription regulation</keyword>
<feature type="region of interest" description="Disordered" evidence="12">
    <location>
        <begin position="96"/>
        <end position="132"/>
    </location>
</feature>
<reference evidence="15" key="3">
    <citation type="submission" date="2025-09" db="UniProtKB">
        <authorList>
            <consortium name="Ensembl"/>
        </authorList>
    </citation>
    <scope>IDENTIFICATION</scope>
</reference>